<dbReference type="AlphaFoldDB" id="A0AA36NF26"/>
<gene>
    <name evidence="1" type="ORF">EVOR1521_LOCUS31122</name>
</gene>
<reference evidence="1" key="1">
    <citation type="submission" date="2023-08" db="EMBL/GenBank/DDBJ databases">
        <authorList>
            <person name="Chen Y."/>
            <person name="Shah S."/>
            <person name="Dougan E. K."/>
            <person name="Thang M."/>
            <person name="Chan C."/>
        </authorList>
    </citation>
    <scope>NUCLEOTIDE SEQUENCE</scope>
</reference>
<feature type="non-terminal residue" evidence="1">
    <location>
        <position position="1"/>
    </location>
</feature>
<dbReference type="EMBL" id="CAUJNA010003810">
    <property type="protein sequence ID" value="CAJ1410270.1"/>
    <property type="molecule type" value="Genomic_DNA"/>
</dbReference>
<dbReference type="Proteomes" id="UP001178507">
    <property type="component" value="Unassembled WGS sequence"/>
</dbReference>
<evidence type="ECO:0000313" key="1">
    <source>
        <dbReference type="EMBL" id="CAJ1410270.1"/>
    </source>
</evidence>
<feature type="non-terminal residue" evidence="1">
    <location>
        <position position="77"/>
    </location>
</feature>
<organism evidence="1 2">
    <name type="scientific">Effrenium voratum</name>
    <dbReference type="NCBI Taxonomy" id="2562239"/>
    <lineage>
        <taxon>Eukaryota</taxon>
        <taxon>Sar</taxon>
        <taxon>Alveolata</taxon>
        <taxon>Dinophyceae</taxon>
        <taxon>Suessiales</taxon>
        <taxon>Symbiodiniaceae</taxon>
        <taxon>Effrenium</taxon>
    </lineage>
</organism>
<proteinExistence type="predicted"/>
<keyword evidence="2" id="KW-1185">Reference proteome</keyword>
<comment type="caution">
    <text evidence="1">The sequence shown here is derived from an EMBL/GenBank/DDBJ whole genome shotgun (WGS) entry which is preliminary data.</text>
</comment>
<name>A0AA36NF26_9DINO</name>
<protein>
    <submittedName>
        <fullName evidence="1">Uncharacterized protein</fullName>
    </submittedName>
</protein>
<accession>A0AA36NF26</accession>
<sequence>EAHRELQLRQLVHFIAFKDHADDPRELSAATLAHLPRDIVRYYMANGIKPRQLQRFEDKDGVPYPKFVPKEPVSSMK</sequence>
<evidence type="ECO:0000313" key="2">
    <source>
        <dbReference type="Proteomes" id="UP001178507"/>
    </source>
</evidence>